<dbReference type="PROSITE" id="PS51078">
    <property type="entry name" value="ICLR_ED"/>
    <property type="match status" value="1"/>
</dbReference>
<evidence type="ECO:0000313" key="6">
    <source>
        <dbReference type="EMBL" id="MFD1039362.1"/>
    </source>
</evidence>
<reference evidence="7" key="1">
    <citation type="journal article" date="2019" name="Int. J. Syst. Evol. Microbiol.">
        <title>The Global Catalogue of Microorganisms (GCM) 10K type strain sequencing project: providing services to taxonomists for standard genome sequencing and annotation.</title>
        <authorList>
            <consortium name="The Broad Institute Genomics Platform"/>
            <consortium name="The Broad Institute Genome Sequencing Center for Infectious Disease"/>
            <person name="Wu L."/>
            <person name="Ma J."/>
        </authorList>
    </citation>
    <scope>NUCLEOTIDE SEQUENCE [LARGE SCALE GENOMIC DNA]</scope>
    <source>
        <strain evidence="7">CCUG 56754</strain>
    </source>
</reference>
<dbReference type="Pfam" id="PF01614">
    <property type="entry name" value="IclR_C"/>
    <property type="match status" value="1"/>
</dbReference>
<comment type="caution">
    <text evidence="6">The sequence shown here is derived from an EMBL/GenBank/DDBJ whole genome shotgun (WGS) entry which is preliminary data.</text>
</comment>
<keyword evidence="7" id="KW-1185">Reference proteome</keyword>
<dbReference type="InterPro" id="IPR050707">
    <property type="entry name" value="HTH_MetabolicPath_Reg"/>
</dbReference>
<dbReference type="Proteomes" id="UP001597040">
    <property type="component" value="Unassembled WGS sequence"/>
</dbReference>
<dbReference type="PANTHER" id="PTHR30136">
    <property type="entry name" value="HELIX-TURN-HELIX TRANSCRIPTIONAL REGULATOR, ICLR FAMILY"/>
    <property type="match status" value="1"/>
</dbReference>
<dbReference type="SUPFAM" id="SSF55781">
    <property type="entry name" value="GAF domain-like"/>
    <property type="match status" value="1"/>
</dbReference>
<dbReference type="InterPro" id="IPR036390">
    <property type="entry name" value="WH_DNA-bd_sf"/>
</dbReference>
<dbReference type="SMART" id="SM00346">
    <property type="entry name" value="HTH_ICLR"/>
    <property type="match status" value="1"/>
</dbReference>
<sequence length="254" mass="29163">MLKTLSLALEVLKMFTKDKPTWGGRELAAEMNQNHTKVYRILETLDNHKFLIKNKETKKYSLGFAVWELGNTLSENFHMKELIHPILKKLSDCTNESTFLTILDGEEGLTFEAVEARTTVRFSVSVGSRTPLYAGASYRSILAHMPTEFIESYLEKQFTRYTEKTMVDREVIKEDLRLIRENGYASSEGEYTEDVIAVAIPIFHKEMIIGSLTVSGPQYRITDEHIKLFITELLEAKKELKKVIEKYGPHFGLS</sequence>
<dbReference type="InterPro" id="IPR036388">
    <property type="entry name" value="WH-like_DNA-bd_sf"/>
</dbReference>
<evidence type="ECO:0000256" key="1">
    <source>
        <dbReference type="ARBA" id="ARBA00023015"/>
    </source>
</evidence>
<dbReference type="InterPro" id="IPR029016">
    <property type="entry name" value="GAF-like_dom_sf"/>
</dbReference>
<evidence type="ECO:0000313" key="7">
    <source>
        <dbReference type="Proteomes" id="UP001597040"/>
    </source>
</evidence>
<evidence type="ECO:0000256" key="3">
    <source>
        <dbReference type="ARBA" id="ARBA00023163"/>
    </source>
</evidence>
<feature type="domain" description="HTH iclR-type" evidence="4">
    <location>
        <begin position="2"/>
        <end position="64"/>
    </location>
</feature>
<feature type="domain" description="IclR-ED" evidence="5">
    <location>
        <begin position="65"/>
        <end position="246"/>
    </location>
</feature>
<dbReference type="InterPro" id="IPR005471">
    <property type="entry name" value="Tscrpt_reg_IclR_N"/>
</dbReference>
<evidence type="ECO:0000256" key="2">
    <source>
        <dbReference type="ARBA" id="ARBA00023125"/>
    </source>
</evidence>
<keyword evidence="2" id="KW-0238">DNA-binding</keyword>
<dbReference type="InterPro" id="IPR014757">
    <property type="entry name" value="Tscrpt_reg_IclR_C"/>
</dbReference>
<dbReference type="RefSeq" id="WP_390363022.1">
    <property type="nucleotide sequence ID" value="NZ_JBHTKJ010000035.1"/>
</dbReference>
<name>A0ABW3LLY8_9BACI</name>
<proteinExistence type="predicted"/>
<keyword evidence="1" id="KW-0805">Transcription regulation</keyword>
<accession>A0ABW3LLY8</accession>
<dbReference type="Gene3D" id="3.30.450.40">
    <property type="match status" value="1"/>
</dbReference>
<dbReference type="PANTHER" id="PTHR30136:SF24">
    <property type="entry name" value="HTH-TYPE TRANSCRIPTIONAL REPRESSOR ALLR"/>
    <property type="match status" value="1"/>
</dbReference>
<dbReference type="PROSITE" id="PS51077">
    <property type="entry name" value="HTH_ICLR"/>
    <property type="match status" value="1"/>
</dbReference>
<protein>
    <submittedName>
        <fullName evidence="6">IclR family transcriptional regulator</fullName>
    </submittedName>
</protein>
<dbReference type="Gene3D" id="1.10.10.10">
    <property type="entry name" value="Winged helix-like DNA-binding domain superfamily/Winged helix DNA-binding domain"/>
    <property type="match status" value="1"/>
</dbReference>
<dbReference type="EMBL" id="JBHTKJ010000035">
    <property type="protein sequence ID" value="MFD1039362.1"/>
    <property type="molecule type" value="Genomic_DNA"/>
</dbReference>
<keyword evidence="3" id="KW-0804">Transcription</keyword>
<dbReference type="SUPFAM" id="SSF46785">
    <property type="entry name" value="Winged helix' DNA-binding domain"/>
    <property type="match status" value="1"/>
</dbReference>
<gene>
    <name evidence="6" type="ORF">ACFQ3N_13305</name>
</gene>
<evidence type="ECO:0000259" key="4">
    <source>
        <dbReference type="PROSITE" id="PS51077"/>
    </source>
</evidence>
<organism evidence="6 7">
    <name type="scientific">Virgibacillus byunsanensis</name>
    <dbReference type="NCBI Taxonomy" id="570945"/>
    <lineage>
        <taxon>Bacteria</taxon>
        <taxon>Bacillati</taxon>
        <taxon>Bacillota</taxon>
        <taxon>Bacilli</taxon>
        <taxon>Bacillales</taxon>
        <taxon>Bacillaceae</taxon>
        <taxon>Virgibacillus</taxon>
    </lineage>
</organism>
<evidence type="ECO:0000259" key="5">
    <source>
        <dbReference type="PROSITE" id="PS51078"/>
    </source>
</evidence>